<name>A0A9P1REW9_PSEAI</name>
<evidence type="ECO:0000313" key="1">
    <source>
        <dbReference type="EMBL" id="CRQ03401.1"/>
    </source>
</evidence>
<dbReference type="EMBL" id="CVVU01000265">
    <property type="protein sequence ID" value="CRQ03401.1"/>
    <property type="molecule type" value="Genomic_DNA"/>
</dbReference>
<comment type="caution">
    <text evidence="1">The sequence shown here is derived from an EMBL/GenBank/DDBJ whole genome shotgun (WGS) entry which is preliminary data.</text>
</comment>
<accession>A0A9P1REW9</accession>
<dbReference type="RefSeq" id="WP_012074152.1">
    <property type="nucleotide sequence ID" value="NZ_BSAN01000010.1"/>
</dbReference>
<organism evidence="1 2">
    <name type="scientific">Pseudomonas aeruginosa</name>
    <dbReference type="NCBI Taxonomy" id="287"/>
    <lineage>
        <taxon>Bacteria</taxon>
        <taxon>Pseudomonadati</taxon>
        <taxon>Pseudomonadota</taxon>
        <taxon>Gammaproteobacteria</taxon>
        <taxon>Pseudomonadales</taxon>
        <taxon>Pseudomonadaceae</taxon>
        <taxon>Pseudomonas</taxon>
    </lineage>
</organism>
<gene>
    <name evidence="1" type="ORF">PAERUG_P19_London_7_VIM_2_05_10_06454</name>
</gene>
<dbReference type="Proteomes" id="UP000045039">
    <property type="component" value="Unassembled WGS sequence"/>
</dbReference>
<dbReference type="AlphaFoldDB" id="A0A9P1REW9"/>
<sequence length="93" mass="10180">MSNGAPVHVQERQVFNVSPERNRQAQAQLGLPPSFVIFEASGVLNYFTGLGVVQVPLPQGEFLVGLQDPVGARRFGVVRFDGLDDQEGWGEQQ</sequence>
<reference evidence="2" key="1">
    <citation type="submission" date="2015-06" db="EMBL/GenBank/DDBJ databases">
        <authorList>
            <person name="Radhakrishnan Rajesh"/>
            <person name="Underwood Anthony"/>
            <person name="Al-Shahib Ali"/>
        </authorList>
    </citation>
    <scope>NUCLEOTIDE SEQUENCE [LARGE SCALE GENOMIC DNA]</scope>
    <source>
        <strain evidence="2">P19_London_7_VIM_2_05_10</strain>
    </source>
</reference>
<proteinExistence type="predicted"/>
<protein>
    <submittedName>
        <fullName evidence="1">Uncharacterized protein</fullName>
    </submittedName>
</protein>
<evidence type="ECO:0000313" key="2">
    <source>
        <dbReference type="Proteomes" id="UP000045039"/>
    </source>
</evidence>